<dbReference type="EMBL" id="MU277222">
    <property type="protein sequence ID" value="KAI0060051.1"/>
    <property type="molecule type" value="Genomic_DNA"/>
</dbReference>
<accession>A0ACB8SWJ4</accession>
<name>A0ACB8SWJ4_9AGAM</name>
<comment type="caution">
    <text evidence="1">The sequence shown here is derived from an EMBL/GenBank/DDBJ whole genome shotgun (WGS) entry which is preliminary data.</text>
</comment>
<gene>
    <name evidence="1" type="ORF">BV25DRAFT_1021015</name>
</gene>
<protein>
    <submittedName>
        <fullName evidence="1">Uncharacterized protein</fullName>
    </submittedName>
</protein>
<keyword evidence="2" id="KW-1185">Reference proteome</keyword>
<sequence length="385" mass="42701">MPPSLPLETVQFIIELAPVDSLLALRPASKAFCALASPRAFHTVSCTNTAKSTAGLLALLDRPSIRTHVKEISYRSWDSMPVDERSATPRPTDSEEDEARQNLIAAIKLFPALPSLSSVRFTFSPYHFEVEPDTPTPRLLVQVAVLTALAALSTHSIYSLTLENIYPIPDPAYTSPSFLTFLAPLKHLRLTTASDDDPDVFNTDGPIVPFYHDCLPSVLRAPQNSLTSLEFLSDIDVGVLPGLELGQLHYPHLTALTLRHVVFDAETGAAAFILAHSVTLTSLTLQTCCIALDEMETPPDRPWAQVYTAFRQELVHLRRLDVQEDEKALHWGEGGRRWKKLRYARWDPGNGWTRYAAYDAEAAGWTAGDEAALEDFRDAVRKRSA</sequence>
<evidence type="ECO:0000313" key="2">
    <source>
        <dbReference type="Proteomes" id="UP000814140"/>
    </source>
</evidence>
<proteinExistence type="predicted"/>
<dbReference type="Proteomes" id="UP000814140">
    <property type="component" value="Unassembled WGS sequence"/>
</dbReference>
<reference evidence="1" key="1">
    <citation type="submission" date="2021-03" db="EMBL/GenBank/DDBJ databases">
        <authorList>
            <consortium name="DOE Joint Genome Institute"/>
            <person name="Ahrendt S."/>
            <person name="Looney B.P."/>
            <person name="Miyauchi S."/>
            <person name="Morin E."/>
            <person name="Drula E."/>
            <person name="Courty P.E."/>
            <person name="Chicoki N."/>
            <person name="Fauchery L."/>
            <person name="Kohler A."/>
            <person name="Kuo A."/>
            <person name="Labutti K."/>
            <person name="Pangilinan J."/>
            <person name="Lipzen A."/>
            <person name="Riley R."/>
            <person name="Andreopoulos W."/>
            <person name="He G."/>
            <person name="Johnson J."/>
            <person name="Barry K.W."/>
            <person name="Grigoriev I.V."/>
            <person name="Nagy L."/>
            <person name="Hibbett D."/>
            <person name="Henrissat B."/>
            <person name="Matheny P.B."/>
            <person name="Labbe J."/>
            <person name="Martin F."/>
        </authorList>
    </citation>
    <scope>NUCLEOTIDE SEQUENCE</scope>
    <source>
        <strain evidence="1">HHB10654</strain>
    </source>
</reference>
<evidence type="ECO:0000313" key="1">
    <source>
        <dbReference type="EMBL" id="KAI0060051.1"/>
    </source>
</evidence>
<reference evidence="1" key="2">
    <citation type="journal article" date="2022" name="New Phytol.">
        <title>Evolutionary transition to the ectomycorrhizal habit in the genomes of a hyperdiverse lineage of mushroom-forming fungi.</title>
        <authorList>
            <person name="Looney B."/>
            <person name="Miyauchi S."/>
            <person name="Morin E."/>
            <person name="Drula E."/>
            <person name="Courty P.E."/>
            <person name="Kohler A."/>
            <person name="Kuo A."/>
            <person name="LaButti K."/>
            <person name="Pangilinan J."/>
            <person name="Lipzen A."/>
            <person name="Riley R."/>
            <person name="Andreopoulos W."/>
            <person name="He G."/>
            <person name="Johnson J."/>
            <person name="Nolan M."/>
            <person name="Tritt A."/>
            <person name="Barry K.W."/>
            <person name="Grigoriev I.V."/>
            <person name="Nagy L.G."/>
            <person name="Hibbett D."/>
            <person name="Henrissat B."/>
            <person name="Matheny P.B."/>
            <person name="Labbe J."/>
            <person name="Martin F.M."/>
        </authorList>
    </citation>
    <scope>NUCLEOTIDE SEQUENCE</scope>
    <source>
        <strain evidence="1">HHB10654</strain>
    </source>
</reference>
<organism evidence="1 2">
    <name type="scientific">Artomyces pyxidatus</name>
    <dbReference type="NCBI Taxonomy" id="48021"/>
    <lineage>
        <taxon>Eukaryota</taxon>
        <taxon>Fungi</taxon>
        <taxon>Dikarya</taxon>
        <taxon>Basidiomycota</taxon>
        <taxon>Agaricomycotina</taxon>
        <taxon>Agaricomycetes</taxon>
        <taxon>Russulales</taxon>
        <taxon>Auriscalpiaceae</taxon>
        <taxon>Artomyces</taxon>
    </lineage>
</organism>